<dbReference type="PANTHER" id="PTHR30619">
    <property type="entry name" value="DNA INTERNALIZATION/COMPETENCE PROTEIN COMEC/REC2"/>
    <property type="match status" value="1"/>
</dbReference>
<evidence type="ECO:0000259" key="8">
    <source>
        <dbReference type="Pfam" id="PF03772"/>
    </source>
</evidence>
<dbReference type="GO" id="GO:0005886">
    <property type="term" value="C:plasma membrane"/>
    <property type="evidence" value="ECO:0007669"/>
    <property type="project" value="UniProtKB-SubCell"/>
</dbReference>
<name>A0A2U1SNJ4_METSR</name>
<proteinExistence type="predicted"/>
<evidence type="ECO:0000256" key="5">
    <source>
        <dbReference type="ARBA" id="ARBA00023136"/>
    </source>
</evidence>
<feature type="transmembrane region" description="Helical" evidence="7">
    <location>
        <begin position="48"/>
        <end position="64"/>
    </location>
</feature>
<keyword evidence="11" id="KW-1185">Reference proteome</keyword>
<keyword evidence="4 7" id="KW-1133">Transmembrane helix</keyword>
<feature type="transmembrane region" description="Helical" evidence="7">
    <location>
        <begin position="510"/>
        <end position="529"/>
    </location>
</feature>
<dbReference type="RefSeq" id="WP_108917960.1">
    <property type="nucleotide sequence ID" value="NZ_BGJY01000014.1"/>
</dbReference>
<keyword evidence="3 7" id="KW-0812">Transmembrane</keyword>
<evidence type="ECO:0000313" key="11">
    <source>
        <dbReference type="Proteomes" id="UP000245137"/>
    </source>
</evidence>
<evidence type="ECO:0000313" key="10">
    <source>
        <dbReference type="EMBL" id="PWB93176.1"/>
    </source>
</evidence>
<dbReference type="PANTHER" id="PTHR30619:SF1">
    <property type="entry name" value="RECOMBINATION PROTEIN 2"/>
    <property type="match status" value="1"/>
</dbReference>
<feature type="transmembrane region" description="Helical" evidence="7">
    <location>
        <begin position="71"/>
        <end position="88"/>
    </location>
</feature>
<accession>A0A2U1SNJ4</accession>
<evidence type="ECO:0000259" key="9">
    <source>
        <dbReference type="Pfam" id="PF13567"/>
    </source>
</evidence>
<feature type="transmembrane region" description="Helical" evidence="7">
    <location>
        <begin position="94"/>
        <end position="115"/>
    </location>
</feature>
<feature type="region of interest" description="Disordered" evidence="6">
    <location>
        <begin position="710"/>
        <end position="750"/>
    </location>
</feature>
<dbReference type="NCBIfam" id="TIGR00360">
    <property type="entry name" value="ComEC_N-term"/>
    <property type="match status" value="1"/>
</dbReference>
<dbReference type="AlphaFoldDB" id="A0A2U1SNJ4"/>
<dbReference type="InterPro" id="IPR004477">
    <property type="entry name" value="ComEC_N"/>
</dbReference>
<feature type="domain" description="ComEC/Rec2-related protein" evidence="8">
    <location>
        <begin position="265"/>
        <end position="561"/>
    </location>
</feature>
<evidence type="ECO:0000256" key="3">
    <source>
        <dbReference type="ARBA" id="ARBA00022692"/>
    </source>
</evidence>
<comment type="subcellular location">
    <subcellularLocation>
        <location evidence="1">Cell membrane</location>
        <topology evidence="1">Multi-pass membrane protein</topology>
    </subcellularLocation>
</comment>
<evidence type="ECO:0000256" key="4">
    <source>
        <dbReference type="ARBA" id="ARBA00022989"/>
    </source>
</evidence>
<feature type="transmembrane region" description="Helical" evidence="7">
    <location>
        <begin position="327"/>
        <end position="345"/>
    </location>
</feature>
<dbReference type="Pfam" id="PF03772">
    <property type="entry name" value="Competence"/>
    <property type="match status" value="1"/>
</dbReference>
<evidence type="ECO:0000256" key="1">
    <source>
        <dbReference type="ARBA" id="ARBA00004651"/>
    </source>
</evidence>
<feature type="domain" description="DUF4131" evidence="9">
    <location>
        <begin position="69"/>
        <end position="218"/>
    </location>
</feature>
<feature type="transmembrane region" description="Helical" evidence="7">
    <location>
        <begin position="482"/>
        <end position="503"/>
    </location>
</feature>
<keyword evidence="5 7" id="KW-0472">Membrane</keyword>
<keyword evidence="2" id="KW-1003">Cell membrane</keyword>
<dbReference type="Proteomes" id="UP000245137">
    <property type="component" value="Unassembled WGS sequence"/>
</dbReference>
<dbReference type="InterPro" id="IPR025405">
    <property type="entry name" value="DUF4131"/>
</dbReference>
<feature type="transmembrane region" description="Helical" evidence="7">
    <location>
        <begin position="442"/>
        <end position="462"/>
    </location>
</feature>
<dbReference type="EMBL" id="PUIV01000026">
    <property type="protein sequence ID" value="PWB93176.1"/>
    <property type="molecule type" value="Genomic_DNA"/>
</dbReference>
<dbReference type="OrthoDB" id="9790149at2"/>
<organism evidence="10 11">
    <name type="scientific">Methylosinus sporium</name>
    <dbReference type="NCBI Taxonomy" id="428"/>
    <lineage>
        <taxon>Bacteria</taxon>
        <taxon>Pseudomonadati</taxon>
        <taxon>Pseudomonadota</taxon>
        <taxon>Alphaproteobacteria</taxon>
        <taxon>Hyphomicrobiales</taxon>
        <taxon>Methylocystaceae</taxon>
        <taxon>Methylosinus</taxon>
    </lineage>
</organism>
<feature type="transmembrane region" description="Helical" evidence="7">
    <location>
        <begin position="541"/>
        <end position="559"/>
    </location>
</feature>
<comment type="caution">
    <text evidence="10">The sequence shown here is derived from an EMBL/GenBank/DDBJ whole genome shotgun (WGS) entry which is preliminary data.</text>
</comment>
<sequence>MSWSAKAVAGAADRARGAFRPAFAIVVASLSAAARAALDEEISLRRPFLWLPVAAGAGALLYFAADREPSFAVSAAALAILSALAFLARAHRAGALFLVLACVAGGFFASVWRAARVDAPIVPRAGVGFLTGFVEELDPRPNGARFILRLASAEGLPGDVVPLRVRLTTRGDTKFSAGDFIALKARVLPPAHAALPGGYDFSRDAYFAGLGGVGNALGRIDVMPPPDPAPLSLRFFAAVDRLRNDLSARVYRALGGDTGAIAAAMVTGKRDFLSEEAKELIRRAGIFHIITISGVQMTLVAGIFFVGFRRLLALSRALALNYPIKKWAAALAIVGAVLYDIGTGSRVGTERALIMTTIMLVAVLFDRPSLSMRNLALAVGVIVAFQPEALLGASFQLSFAAVAALVAVYEARGAMIERRRETPPFGRAPSRFVRWRESAGELLLHGPAAPIFATLCATSATASFMAGDFHELSPYVLIGNPLTLAIIEFFAVPGALVGAFLYPFGLDGPVWRYVGFGIDLVTAIARLIAAAPGSSLPVKSFAPFAMVFLSLAVLSLVLWRTWLFRAMAIPFAALGLFGAANGEGFDLAVAPSGDAAALRLPSGELALLGRGKLSFVGEQWLRADADVRAPADARGGVSCDEFGCVARAIDGRAVALVTDRKALIEDCSKAAIVIAPFYAPEGCGAPILLDRRKLAETGAVTLRFSGEAAQWRTARSPGEDRPWSRTPRRRPASAPPAPGDLASDDAAPMD</sequence>
<feature type="transmembrane region" description="Helical" evidence="7">
    <location>
        <begin position="286"/>
        <end position="307"/>
    </location>
</feature>
<dbReference type="InterPro" id="IPR052159">
    <property type="entry name" value="Competence_DNA_uptake"/>
</dbReference>
<reference evidence="10 11" key="1">
    <citation type="journal article" date="2018" name="Appl. Microbiol. Biotechnol.">
        <title>Co-cultivation of the strictly anaerobic methanogen Methanosarcina barkeri with aerobic methanotrophs in an oxygen-limited membrane bioreactor.</title>
        <authorList>
            <person name="In 't Zandt M.H."/>
            <person name="van den Bosch T.J.M."/>
            <person name="Rijkers R."/>
            <person name="van Kessel M.A.H.J."/>
            <person name="Jetten M.S.M."/>
            <person name="Welte C.U."/>
        </authorList>
    </citation>
    <scope>NUCLEOTIDE SEQUENCE [LARGE SCALE GENOMIC DNA]</scope>
    <source>
        <strain evidence="10 11">DSM 17706</strain>
    </source>
</reference>
<protein>
    <submittedName>
        <fullName evidence="10">Competence protein ComEC</fullName>
    </submittedName>
</protein>
<evidence type="ECO:0000256" key="7">
    <source>
        <dbReference type="SAM" id="Phobius"/>
    </source>
</evidence>
<gene>
    <name evidence="10" type="ORF">C5689_14385</name>
</gene>
<evidence type="ECO:0000256" key="2">
    <source>
        <dbReference type="ARBA" id="ARBA00022475"/>
    </source>
</evidence>
<evidence type="ECO:0000256" key="6">
    <source>
        <dbReference type="SAM" id="MobiDB-lite"/>
    </source>
</evidence>
<dbReference type="Pfam" id="PF13567">
    <property type="entry name" value="DUF4131"/>
    <property type="match status" value="1"/>
</dbReference>
<feature type="transmembrane region" description="Helical" evidence="7">
    <location>
        <begin position="390"/>
        <end position="409"/>
    </location>
</feature>